<evidence type="ECO:0000313" key="5">
    <source>
        <dbReference type="EMBL" id="CAF5179618.1"/>
    </source>
</evidence>
<dbReference type="PANTHER" id="PTHR23121">
    <property type="entry name" value="SODIUM-DEPENDENT GLUCOSE TRANSPORTER 1"/>
    <property type="match status" value="1"/>
</dbReference>
<name>A0A8S3HB80_9BILA</name>
<gene>
    <name evidence="5" type="ORF">BYL167_LOCUS78759</name>
</gene>
<keyword evidence="1 4" id="KW-0812">Transmembrane</keyword>
<evidence type="ECO:0000256" key="1">
    <source>
        <dbReference type="ARBA" id="ARBA00022692"/>
    </source>
</evidence>
<organism evidence="5 6">
    <name type="scientific">Rotaria magnacalcarata</name>
    <dbReference type="NCBI Taxonomy" id="392030"/>
    <lineage>
        <taxon>Eukaryota</taxon>
        <taxon>Metazoa</taxon>
        <taxon>Spiralia</taxon>
        <taxon>Gnathifera</taxon>
        <taxon>Rotifera</taxon>
        <taxon>Eurotatoria</taxon>
        <taxon>Bdelloidea</taxon>
        <taxon>Philodinida</taxon>
        <taxon>Philodinidae</taxon>
        <taxon>Rotaria</taxon>
    </lineage>
</organism>
<feature type="transmembrane region" description="Helical" evidence="4">
    <location>
        <begin position="51"/>
        <end position="74"/>
    </location>
</feature>
<evidence type="ECO:0000256" key="3">
    <source>
        <dbReference type="ARBA" id="ARBA00023136"/>
    </source>
</evidence>
<feature type="non-terminal residue" evidence="5">
    <location>
        <position position="85"/>
    </location>
</feature>
<dbReference type="PANTHER" id="PTHR23121:SF10">
    <property type="entry name" value="MAJOR FACILITATOR SUPERFAMILY DOMAIN-CONTAINING PROTEIN 4A"/>
    <property type="match status" value="1"/>
</dbReference>
<proteinExistence type="predicted"/>
<evidence type="ECO:0000313" key="6">
    <source>
        <dbReference type="Proteomes" id="UP000681967"/>
    </source>
</evidence>
<keyword evidence="2 4" id="KW-1133">Transmembrane helix</keyword>
<feature type="transmembrane region" description="Helical" evidence="4">
    <location>
        <begin position="12"/>
        <end position="31"/>
    </location>
</feature>
<evidence type="ECO:0000256" key="2">
    <source>
        <dbReference type="ARBA" id="ARBA00022989"/>
    </source>
</evidence>
<sequence length="85" mass="9571">MSATTIMIPFMHHIIPMIMVHLMWSLTAGVVDNLAQLLTIRYYAQVNFNPYLQALHGAFGVGAFLSPLIIAPFLQSTSPPDQWHY</sequence>
<comment type="caution">
    <text evidence="5">The sequence shown here is derived from an EMBL/GenBank/DDBJ whole genome shotgun (WGS) entry which is preliminary data.</text>
</comment>
<evidence type="ECO:0000256" key="4">
    <source>
        <dbReference type="SAM" id="Phobius"/>
    </source>
</evidence>
<dbReference type="AlphaFoldDB" id="A0A8S3HB80"/>
<dbReference type="EMBL" id="CAJOBH010289719">
    <property type="protein sequence ID" value="CAF5179618.1"/>
    <property type="molecule type" value="Genomic_DNA"/>
</dbReference>
<protein>
    <submittedName>
        <fullName evidence="5">Uncharacterized protein</fullName>
    </submittedName>
</protein>
<accession>A0A8S3HB80</accession>
<dbReference type="Proteomes" id="UP000681967">
    <property type="component" value="Unassembled WGS sequence"/>
</dbReference>
<keyword evidence="3 4" id="KW-0472">Membrane</keyword>
<reference evidence="5" key="1">
    <citation type="submission" date="2021-02" db="EMBL/GenBank/DDBJ databases">
        <authorList>
            <person name="Nowell W R."/>
        </authorList>
    </citation>
    <scope>NUCLEOTIDE SEQUENCE</scope>
</reference>